<evidence type="ECO:0000256" key="9">
    <source>
        <dbReference type="ARBA" id="ARBA00022777"/>
    </source>
</evidence>
<comment type="subunit">
    <text evidence="2">Monomer.</text>
</comment>
<comment type="caution">
    <text evidence="18">The sequence shown here is derived from an EMBL/GenBank/DDBJ whole genome shotgun (WGS) entry which is preliminary data.</text>
</comment>
<evidence type="ECO:0000256" key="12">
    <source>
        <dbReference type="ARBA" id="ARBA00024334"/>
    </source>
</evidence>
<dbReference type="Gene3D" id="1.10.238.10">
    <property type="entry name" value="EF-hand"/>
    <property type="match status" value="2"/>
</dbReference>
<comment type="similarity">
    <text evidence="12">Belongs to the protein kinase superfamily. Ser/Thr protein kinase family. CDPK subfamily.</text>
</comment>
<evidence type="ECO:0000256" key="6">
    <source>
        <dbReference type="ARBA" id="ARBA00022723"/>
    </source>
</evidence>
<dbReference type="InterPro" id="IPR011009">
    <property type="entry name" value="Kinase-like_dom_sf"/>
</dbReference>
<dbReference type="EMBL" id="LDAU01000194">
    <property type="protein sequence ID" value="KRX00148.1"/>
    <property type="molecule type" value="Genomic_DNA"/>
</dbReference>
<feature type="region of interest" description="Disordered" evidence="15">
    <location>
        <begin position="1"/>
        <end position="64"/>
    </location>
</feature>
<keyword evidence="4" id="KW-0723">Serine/threonine-protein kinase</keyword>
<feature type="domain" description="EF-hand" evidence="17">
    <location>
        <begin position="384"/>
        <end position="419"/>
    </location>
</feature>
<dbReference type="PROSITE" id="PS00108">
    <property type="entry name" value="PROTEIN_KINASE_ST"/>
    <property type="match status" value="1"/>
</dbReference>
<evidence type="ECO:0000313" key="19">
    <source>
        <dbReference type="Proteomes" id="UP000054937"/>
    </source>
</evidence>
<feature type="compositionally biased region" description="Polar residues" evidence="15">
    <location>
        <begin position="26"/>
        <end position="47"/>
    </location>
</feature>
<accession>A0A0V0QD59</accession>
<keyword evidence="5" id="KW-0808">Transferase</keyword>
<keyword evidence="8" id="KW-0547">Nucleotide-binding</keyword>
<evidence type="ECO:0000256" key="2">
    <source>
        <dbReference type="ARBA" id="ARBA00011245"/>
    </source>
</evidence>
<feature type="compositionally biased region" description="Low complexity" evidence="15">
    <location>
        <begin position="16"/>
        <end position="25"/>
    </location>
</feature>
<keyword evidence="19" id="KW-1185">Reference proteome</keyword>
<dbReference type="PANTHER" id="PTHR24349">
    <property type="entry name" value="SERINE/THREONINE-PROTEIN KINASE"/>
    <property type="match status" value="1"/>
</dbReference>
<dbReference type="Gene3D" id="1.10.510.10">
    <property type="entry name" value="Transferase(Phosphotransferase) domain 1"/>
    <property type="match status" value="1"/>
</dbReference>
<evidence type="ECO:0000256" key="7">
    <source>
        <dbReference type="ARBA" id="ARBA00022737"/>
    </source>
</evidence>
<dbReference type="Pfam" id="PF00036">
    <property type="entry name" value="EF-hand_1"/>
    <property type="match status" value="1"/>
</dbReference>
<evidence type="ECO:0000256" key="11">
    <source>
        <dbReference type="ARBA" id="ARBA00022840"/>
    </source>
</evidence>
<dbReference type="Pfam" id="PF00069">
    <property type="entry name" value="Pkinase"/>
    <property type="match status" value="1"/>
</dbReference>
<dbReference type="FunFam" id="3.30.200.20:FF:000315">
    <property type="entry name" value="Calcium-dependent protein kinase 3"/>
    <property type="match status" value="1"/>
</dbReference>
<dbReference type="SUPFAM" id="SSF47473">
    <property type="entry name" value="EF-hand"/>
    <property type="match status" value="1"/>
</dbReference>
<dbReference type="OMA" id="KNPNIRP"/>
<keyword evidence="6" id="KW-0479">Metal-binding</keyword>
<keyword evidence="11" id="KW-0067">ATP-binding</keyword>
<gene>
    <name evidence="18" type="ORF">PPERSA_10647</name>
</gene>
<dbReference type="AlphaFoldDB" id="A0A0V0QD59"/>
<feature type="compositionally biased region" description="Basic and acidic residues" evidence="15">
    <location>
        <begin position="49"/>
        <end position="64"/>
    </location>
</feature>
<evidence type="ECO:0000256" key="10">
    <source>
        <dbReference type="ARBA" id="ARBA00022837"/>
    </source>
</evidence>
<dbReference type="GO" id="GO:0004674">
    <property type="term" value="F:protein serine/threonine kinase activity"/>
    <property type="evidence" value="ECO:0007669"/>
    <property type="project" value="UniProtKB-KW"/>
</dbReference>
<dbReference type="FunFam" id="1.10.510.10:FF:000571">
    <property type="entry name" value="Maternal embryonic leucine zipper kinase"/>
    <property type="match status" value="1"/>
</dbReference>
<dbReference type="CDD" id="cd05117">
    <property type="entry name" value="STKc_CAMK"/>
    <property type="match status" value="1"/>
</dbReference>
<dbReference type="InterPro" id="IPR018247">
    <property type="entry name" value="EF_Hand_1_Ca_BS"/>
</dbReference>
<evidence type="ECO:0000256" key="4">
    <source>
        <dbReference type="ARBA" id="ARBA00022527"/>
    </source>
</evidence>
<dbReference type="SMART" id="SM00054">
    <property type="entry name" value="EFh"/>
    <property type="match status" value="2"/>
</dbReference>
<reference evidence="18 19" key="1">
    <citation type="journal article" date="2015" name="Sci. Rep.">
        <title>Genome of the facultative scuticociliatosis pathogen Pseudocohnilembus persalinus provides insight into its virulence through horizontal gene transfer.</title>
        <authorList>
            <person name="Xiong J."/>
            <person name="Wang G."/>
            <person name="Cheng J."/>
            <person name="Tian M."/>
            <person name="Pan X."/>
            <person name="Warren A."/>
            <person name="Jiang C."/>
            <person name="Yuan D."/>
            <person name="Miao W."/>
        </authorList>
    </citation>
    <scope>NUCLEOTIDE SEQUENCE [LARGE SCALE GENOMIC DNA]</scope>
    <source>
        <strain evidence="18">36N120E</strain>
    </source>
</reference>
<dbReference type="InterPro" id="IPR008271">
    <property type="entry name" value="Ser/Thr_kinase_AS"/>
</dbReference>
<protein>
    <recommendedName>
        <fullName evidence="3">non-specific serine/threonine protein kinase</fullName>
        <ecNumber evidence="3">2.7.11.1</ecNumber>
    </recommendedName>
</protein>
<dbReference type="PROSITE" id="PS50222">
    <property type="entry name" value="EF_HAND_2"/>
    <property type="match status" value="1"/>
</dbReference>
<name>A0A0V0QD59_PSEPJ</name>
<sequence length="566" mass="66001">MGCNNSKSHSNKEQNSKNGKNKQNGLTLQVNDGDIQDSTIFKAQTPPSRKYEAPNKKEEGETASRDNLKQYYKLGKIQGIGSFGQVRIATSKQEESRSFAIKTIAKGRMSEKAYMLRRELEILKTLDHPNVIKFYEIFHDEEFIYFVMEYCNGGDLYNQISNNRKYFEEQEAANILFKVFCALAHMHSKDVIHRDLKPENLLFASKEEDSELKIIDFGLSRIFQPKLLKDVPSVVGTPLYVAPEVIEETYYGKECDNWSIGVVTYYILSGKEPFFGKNIGEVYKKIRTADFSFQGDPWPTISDEAKDLISKLLVVDPKQRMSAKQALSHPWFKKMVKHRDPNKMELAKHQYFIQNILENYAFKQIFKLKKEVVKILINHYLTDKEIHTLQKTFRLIDLDKNGELSFSEMKHVMETIGYQKEEINNMRTAFVQIRQTNQYQSKKEDIQNQSDEELVIYESEFMRAALNLKKYLTKDNLEGLFKFFAKSEEDKIVLEDIKDVIAREGRRLQEQELEDMMAEVSMEKRGSISFDLFKLMMQEDDIAKVQLSSITMQKVKTTNKKSLFKH</sequence>
<dbReference type="Proteomes" id="UP000054937">
    <property type="component" value="Unassembled WGS sequence"/>
</dbReference>
<evidence type="ECO:0000256" key="13">
    <source>
        <dbReference type="ARBA" id="ARBA00047899"/>
    </source>
</evidence>
<dbReference type="OrthoDB" id="193931at2759"/>
<evidence type="ECO:0000313" key="18">
    <source>
        <dbReference type="EMBL" id="KRX00148.1"/>
    </source>
</evidence>
<evidence type="ECO:0000259" key="16">
    <source>
        <dbReference type="PROSITE" id="PS50011"/>
    </source>
</evidence>
<evidence type="ECO:0000259" key="17">
    <source>
        <dbReference type="PROSITE" id="PS50222"/>
    </source>
</evidence>
<proteinExistence type="inferred from homology"/>
<dbReference type="Gene3D" id="3.30.200.20">
    <property type="entry name" value="Phosphorylase Kinase, domain 1"/>
    <property type="match status" value="1"/>
</dbReference>
<dbReference type="PROSITE" id="PS00018">
    <property type="entry name" value="EF_HAND_1"/>
    <property type="match status" value="1"/>
</dbReference>
<evidence type="ECO:0000256" key="8">
    <source>
        <dbReference type="ARBA" id="ARBA00022741"/>
    </source>
</evidence>
<evidence type="ECO:0000256" key="14">
    <source>
        <dbReference type="ARBA" id="ARBA00048679"/>
    </source>
</evidence>
<keyword evidence="7" id="KW-0677">Repeat</keyword>
<evidence type="ECO:0000256" key="1">
    <source>
        <dbReference type="ARBA" id="ARBA00001946"/>
    </source>
</evidence>
<dbReference type="InterPro" id="IPR002048">
    <property type="entry name" value="EF_hand_dom"/>
</dbReference>
<dbReference type="EC" id="2.7.11.1" evidence="3"/>
<dbReference type="InterPro" id="IPR050205">
    <property type="entry name" value="CDPK_Ser/Thr_kinases"/>
</dbReference>
<dbReference type="InParanoid" id="A0A0V0QD59"/>
<comment type="catalytic activity">
    <reaction evidence="13">
        <text>L-threonyl-[protein] + ATP = O-phospho-L-threonyl-[protein] + ADP + H(+)</text>
        <dbReference type="Rhea" id="RHEA:46608"/>
        <dbReference type="Rhea" id="RHEA-COMP:11060"/>
        <dbReference type="Rhea" id="RHEA-COMP:11605"/>
        <dbReference type="ChEBI" id="CHEBI:15378"/>
        <dbReference type="ChEBI" id="CHEBI:30013"/>
        <dbReference type="ChEBI" id="CHEBI:30616"/>
        <dbReference type="ChEBI" id="CHEBI:61977"/>
        <dbReference type="ChEBI" id="CHEBI:456216"/>
        <dbReference type="EC" id="2.7.11.1"/>
    </reaction>
</comment>
<evidence type="ECO:0000256" key="3">
    <source>
        <dbReference type="ARBA" id="ARBA00012513"/>
    </source>
</evidence>
<dbReference type="SMART" id="SM00220">
    <property type="entry name" value="S_TKc"/>
    <property type="match status" value="1"/>
</dbReference>
<keyword evidence="9 18" id="KW-0418">Kinase</keyword>
<evidence type="ECO:0000256" key="5">
    <source>
        <dbReference type="ARBA" id="ARBA00022679"/>
    </source>
</evidence>
<dbReference type="InterPro" id="IPR000719">
    <property type="entry name" value="Prot_kinase_dom"/>
</dbReference>
<feature type="domain" description="Protein kinase" evidence="16">
    <location>
        <begin position="72"/>
        <end position="332"/>
    </location>
</feature>
<comment type="catalytic activity">
    <reaction evidence="14">
        <text>L-seryl-[protein] + ATP = O-phospho-L-seryl-[protein] + ADP + H(+)</text>
        <dbReference type="Rhea" id="RHEA:17989"/>
        <dbReference type="Rhea" id="RHEA-COMP:9863"/>
        <dbReference type="Rhea" id="RHEA-COMP:11604"/>
        <dbReference type="ChEBI" id="CHEBI:15378"/>
        <dbReference type="ChEBI" id="CHEBI:29999"/>
        <dbReference type="ChEBI" id="CHEBI:30616"/>
        <dbReference type="ChEBI" id="CHEBI:83421"/>
        <dbReference type="ChEBI" id="CHEBI:456216"/>
        <dbReference type="EC" id="2.7.11.1"/>
    </reaction>
</comment>
<comment type="cofactor">
    <cofactor evidence="1">
        <name>Mg(2+)</name>
        <dbReference type="ChEBI" id="CHEBI:18420"/>
    </cofactor>
</comment>
<keyword evidence="10" id="KW-0106">Calcium</keyword>
<evidence type="ECO:0000256" key="15">
    <source>
        <dbReference type="SAM" id="MobiDB-lite"/>
    </source>
</evidence>
<dbReference type="InterPro" id="IPR011992">
    <property type="entry name" value="EF-hand-dom_pair"/>
</dbReference>
<dbReference type="PROSITE" id="PS50011">
    <property type="entry name" value="PROTEIN_KINASE_DOM"/>
    <property type="match status" value="1"/>
</dbReference>
<dbReference type="GO" id="GO:0005524">
    <property type="term" value="F:ATP binding"/>
    <property type="evidence" value="ECO:0007669"/>
    <property type="project" value="UniProtKB-KW"/>
</dbReference>
<dbReference type="GO" id="GO:0005509">
    <property type="term" value="F:calcium ion binding"/>
    <property type="evidence" value="ECO:0007669"/>
    <property type="project" value="InterPro"/>
</dbReference>
<organism evidence="18 19">
    <name type="scientific">Pseudocohnilembus persalinus</name>
    <name type="common">Ciliate</name>
    <dbReference type="NCBI Taxonomy" id="266149"/>
    <lineage>
        <taxon>Eukaryota</taxon>
        <taxon>Sar</taxon>
        <taxon>Alveolata</taxon>
        <taxon>Ciliophora</taxon>
        <taxon>Intramacronucleata</taxon>
        <taxon>Oligohymenophorea</taxon>
        <taxon>Scuticociliatia</taxon>
        <taxon>Philasterida</taxon>
        <taxon>Pseudocohnilembidae</taxon>
        <taxon>Pseudocohnilembus</taxon>
    </lineage>
</organism>
<dbReference type="SUPFAM" id="SSF56112">
    <property type="entry name" value="Protein kinase-like (PK-like)"/>
    <property type="match status" value="1"/>
</dbReference>